<reference evidence="1" key="1">
    <citation type="submission" date="2023-04" db="EMBL/GenBank/DDBJ databases">
        <title>Draft Genome sequencing of Naganishia species isolated from polar environments using Oxford Nanopore Technology.</title>
        <authorList>
            <person name="Leo P."/>
            <person name="Venkateswaran K."/>
        </authorList>
    </citation>
    <scope>NUCLEOTIDE SEQUENCE</scope>
    <source>
        <strain evidence="1">MNA-CCFEE 5262</strain>
    </source>
</reference>
<accession>A0ACC2WLB4</accession>
<gene>
    <name evidence="1" type="ORF">QFC20_002205</name>
</gene>
<name>A0ACC2WLB4_9TREE</name>
<dbReference type="Proteomes" id="UP001230649">
    <property type="component" value="Unassembled WGS sequence"/>
</dbReference>
<proteinExistence type="predicted"/>
<evidence type="ECO:0000313" key="2">
    <source>
        <dbReference type="Proteomes" id="UP001230649"/>
    </source>
</evidence>
<sequence length="135" mass="15059">MSDFAIKLAKAVAIGLTSVQTAKIWKRLYIRGKAIGLPMTLISASLWSYLAYHTPDPHTSRLYTICAAIIPTFVPYTLIMMKSTDEGLIRAATDDKVDPTYVKKLFEKWYKLHIGRALILAISSVVGIWAVVSRT</sequence>
<dbReference type="EMBL" id="JASBWS010000015">
    <property type="protein sequence ID" value="KAJ9112417.1"/>
    <property type="molecule type" value="Genomic_DNA"/>
</dbReference>
<evidence type="ECO:0000313" key="1">
    <source>
        <dbReference type="EMBL" id="KAJ9112417.1"/>
    </source>
</evidence>
<keyword evidence="2" id="KW-1185">Reference proteome</keyword>
<organism evidence="1 2">
    <name type="scientific">Naganishia adeliensis</name>
    <dbReference type="NCBI Taxonomy" id="92952"/>
    <lineage>
        <taxon>Eukaryota</taxon>
        <taxon>Fungi</taxon>
        <taxon>Dikarya</taxon>
        <taxon>Basidiomycota</taxon>
        <taxon>Agaricomycotina</taxon>
        <taxon>Tremellomycetes</taxon>
        <taxon>Filobasidiales</taxon>
        <taxon>Filobasidiaceae</taxon>
        <taxon>Naganishia</taxon>
    </lineage>
</organism>
<protein>
    <submittedName>
        <fullName evidence="1">Uncharacterized protein</fullName>
    </submittedName>
</protein>
<comment type="caution">
    <text evidence="1">The sequence shown here is derived from an EMBL/GenBank/DDBJ whole genome shotgun (WGS) entry which is preliminary data.</text>
</comment>